<dbReference type="GO" id="GO:0034587">
    <property type="term" value="P:piRNA processing"/>
    <property type="evidence" value="ECO:0007669"/>
    <property type="project" value="UniProtKB-ARBA"/>
</dbReference>
<dbReference type="Pfam" id="PF02170">
    <property type="entry name" value="PAZ"/>
    <property type="match status" value="1"/>
</dbReference>
<evidence type="ECO:0000259" key="2">
    <source>
        <dbReference type="PROSITE" id="PS50822"/>
    </source>
</evidence>
<dbReference type="InterPro" id="IPR036397">
    <property type="entry name" value="RNaseH_sf"/>
</dbReference>
<dbReference type="InterPro" id="IPR036085">
    <property type="entry name" value="PAZ_dom_sf"/>
</dbReference>
<dbReference type="SMART" id="SM00950">
    <property type="entry name" value="Piwi"/>
    <property type="match status" value="1"/>
</dbReference>
<dbReference type="AlphaFoldDB" id="A0A6G1SHF3"/>
<dbReference type="InterPro" id="IPR012337">
    <property type="entry name" value="RNaseH-like_sf"/>
</dbReference>
<dbReference type="EMBL" id="GGYP01004572">
    <property type="protein sequence ID" value="MDE49343.1"/>
    <property type="molecule type" value="Transcribed_RNA"/>
</dbReference>
<accession>A0A6G1SHF3</accession>
<feature type="domain" description="PAZ" evidence="1">
    <location>
        <begin position="275"/>
        <end position="370"/>
    </location>
</feature>
<dbReference type="GO" id="GO:0003723">
    <property type="term" value="F:RNA binding"/>
    <property type="evidence" value="ECO:0007669"/>
    <property type="project" value="InterPro"/>
</dbReference>
<dbReference type="PROSITE" id="PS50822">
    <property type="entry name" value="PIWI"/>
    <property type="match status" value="1"/>
</dbReference>
<evidence type="ECO:0000259" key="1">
    <source>
        <dbReference type="PROSITE" id="PS50821"/>
    </source>
</evidence>
<dbReference type="PANTHER" id="PTHR22891">
    <property type="entry name" value="EUKARYOTIC TRANSLATION INITIATION FACTOR 2C"/>
    <property type="match status" value="1"/>
</dbReference>
<dbReference type="PROSITE" id="PS50821">
    <property type="entry name" value="PAZ"/>
    <property type="match status" value="1"/>
</dbReference>
<dbReference type="Pfam" id="PF02171">
    <property type="entry name" value="Piwi"/>
    <property type="match status" value="1"/>
</dbReference>
<evidence type="ECO:0000313" key="3">
    <source>
        <dbReference type="EMBL" id="MDE49343.1"/>
    </source>
</evidence>
<dbReference type="InterPro" id="IPR003165">
    <property type="entry name" value="Piwi"/>
</dbReference>
<dbReference type="InterPro" id="IPR003100">
    <property type="entry name" value="PAZ_dom"/>
</dbReference>
<sequence length="935" mass="105971">MTKKKKPQQALAVPAKPIRVGRAPGTPVELVTNLYRIPLENRRQIFCYTNIQIEFPVADGQLAGGERVQRRPVVPRKIPKDLCRQAVNNAVAAWMANNDNNDPKVYIFDANSSTMYALFKMLELHNGSLGTRSDLEIRTNIKTTRNAIATRENVLVKFHSPSLVNVRDLIDYCAGKPPRANDQAEQALKALNIILTGEILQAPGFLGMQTKYGSCSVFQDGTKNQFPIGGGIVGERGFNVSVRLTETGPVANIANTVVAFHEPIKITELLQKRFGVQDFSRELSPQIIDGLKKELRMIQVKAIHSSIKYRIHDIGKSALEEKFDLGGETLSVSNYINQRYPNYELLFPNLPCVIDNKGRRIPLELCRIVDKQKVNRKLTGQETREFIQRAALKPETHFAAVEQNAELLCKHDQQSQDFGFKVDKNPIELTGRELPPIKLLAAKDRTLLTEGGGYKCFQAQFIKPAQLKKWALVVLVRRNERQTPNEIKRDCYRFARLYCNSARSKGITCAEFAENDLRCLPINMNDQDMVVKKKLRDEYCFLNNSGYSHAIVVLPKYKDWIYSYLQYLEVDVGNRLDKTRTCTRLSCLKADNFWNKMLGRDEQKEMPMFVSNLLLKHNTKLGGINYVLYDEQKFSIDPKDFQNFLADGYLFVSIDVCHPAPGDRLEQSVAAAVGMWNITSSKMSFCTQVRAQRKERGKEKSTVEEVKEIGIMFKEILESYIKQTSGPAKGAQKLPSHIVVLRDGVSRGQFEMVNSFELPKIKACIKDVYDKLKIKAPLLTCLIIQKRHKVRAKRKKPAKDRKGREDYNIQPGTVIDNEIVDPASLNFYLAPHKAIQGTSRAPHVYMIYDEIKFSQDSAQAMIFALSYLSPRCNKGTSIPTPVNLADLAAERGKHIVVAWNGENPQVMTAEERLKKLNTFLSTMGDANYQNTLYYV</sequence>
<dbReference type="Gene3D" id="3.30.420.10">
    <property type="entry name" value="Ribonuclease H-like superfamily/Ribonuclease H"/>
    <property type="match status" value="1"/>
</dbReference>
<dbReference type="SUPFAM" id="SSF101690">
    <property type="entry name" value="PAZ domain"/>
    <property type="match status" value="1"/>
</dbReference>
<dbReference type="Gene3D" id="3.40.50.2300">
    <property type="match status" value="1"/>
</dbReference>
<gene>
    <name evidence="3" type="primary">AGO7</name>
    <name evidence="3" type="ORF">g.5029</name>
</gene>
<name>A0A6G1SHF3_9ACAR</name>
<protein>
    <submittedName>
        <fullName evidence="3">Protein argonaute 7</fullName>
    </submittedName>
</protein>
<feature type="domain" description="Piwi" evidence="2">
    <location>
        <begin position="596"/>
        <end position="897"/>
    </location>
</feature>
<organism evidence="3">
    <name type="scientific">Aceria tosichella</name>
    <name type="common">wheat curl mite</name>
    <dbReference type="NCBI Taxonomy" id="561515"/>
    <lineage>
        <taxon>Eukaryota</taxon>
        <taxon>Metazoa</taxon>
        <taxon>Ecdysozoa</taxon>
        <taxon>Arthropoda</taxon>
        <taxon>Chelicerata</taxon>
        <taxon>Arachnida</taxon>
        <taxon>Acari</taxon>
        <taxon>Acariformes</taxon>
        <taxon>Trombidiformes</taxon>
        <taxon>Prostigmata</taxon>
        <taxon>Eupodina</taxon>
        <taxon>Eriophyoidea</taxon>
        <taxon>Eriophyidae</taxon>
        <taxon>Eriophyinae</taxon>
        <taxon>Aceriini</taxon>
        <taxon>Aceria</taxon>
    </lineage>
</organism>
<reference evidence="3" key="1">
    <citation type="submission" date="2018-10" db="EMBL/GenBank/DDBJ databases">
        <title>Transcriptome assembly of Aceria tosichella (Wheat curl mite) Type 2.</title>
        <authorList>
            <person name="Scully E.D."/>
            <person name="Geib S.M."/>
            <person name="Palmer N.A."/>
            <person name="Gupta A.K."/>
            <person name="Sarath G."/>
            <person name="Tatineni S."/>
        </authorList>
    </citation>
    <scope>NUCLEOTIDE SEQUENCE</scope>
    <source>
        <strain evidence="3">LincolnNE</strain>
    </source>
</reference>
<dbReference type="CDD" id="cd02846">
    <property type="entry name" value="PAZ_argonaute_like"/>
    <property type="match status" value="1"/>
</dbReference>
<proteinExistence type="predicted"/>
<dbReference type="SUPFAM" id="SSF53098">
    <property type="entry name" value="Ribonuclease H-like"/>
    <property type="match status" value="1"/>
</dbReference>
<dbReference type="Gene3D" id="2.170.260.10">
    <property type="entry name" value="paz domain"/>
    <property type="match status" value="1"/>
</dbReference>